<evidence type="ECO:0000313" key="3">
    <source>
        <dbReference type="EMBL" id="OAD20182.1"/>
    </source>
</evidence>
<dbReference type="SUPFAM" id="SSF52540">
    <property type="entry name" value="P-loop containing nucleoside triphosphate hydrolases"/>
    <property type="match status" value="1"/>
</dbReference>
<name>A0A176RWM2_9GAMM</name>
<dbReference type="Proteomes" id="UP000076962">
    <property type="component" value="Unassembled WGS sequence"/>
</dbReference>
<organism evidence="3 4">
    <name type="scientific">Candidatus Thiomargarita nelsonii</name>
    <dbReference type="NCBI Taxonomy" id="1003181"/>
    <lineage>
        <taxon>Bacteria</taxon>
        <taxon>Pseudomonadati</taxon>
        <taxon>Pseudomonadota</taxon>
        <taxon>Gammaproteobacteria</taxon>
        <taxon>Thiotrichales</taxon>
        <taxon>Thiotrichaceae</taxon>
        <taxon>Thiomargarita</taxon>
    </lineage>
</organism>
<evidence type="ECO:0000259" key="2">
    <source>
        <dbReference type="Pfam" id="PF13476"/>
    </source>
</evidence>
<keyword evidence="3" id="KW-0067">ATP-binding</keyword>
<reference evidence="3 4" key="1">
    <citation type="submission" date="2016-05" db="EMBL/GenBank/DDBJ databases">
        <title>Single-cell genome of chain-forming Candidatus Thiomargarita nelsonii and comparison to other large sulfur-oxidizing bacteria.</title>
        <authorList>
            <person name="Winkel M."/>
            <person name="Salman V."/>
            <person name="Woyke T."/>
            <person name="Schulz-Vogt H."/>
            <person name="Richter M."/>
            <person name="Flood B."/>
            <person name="Bailey J."/>
            <person name="Amann R."/>
            <person name="Mussmann M."/>
        </authorList>
    </citation>
    <scope>NUCLEOTIDE SEQUENCE [LARGE SCALE GENOMIC DNA]</scope>
    <source>
        <strain evidence="3 4">THI036</strain>
    </source>
</reference>
<protein>
    <submittedName>
        <fullName evidence="3">ATP-binding protein</fullName>
    </submittedName>
</protein>
<feature type="domain" description="Rad50/SbcC-type AAA" evidence="2">
    <location>
        <begin position="14"/>
        <end position="49"/>
    </location>
</feature>
<dbReference type="InterPro" id="IPR051396">
    <property type="entry name" value="Bact_Antivir_Def_Nuclease"/>
</dbReference>
<accession>A0A176RWM2</accession>
<evidence type="ECO:0000313" key="4">
    <source>
        <dbReference type="Proteomes" id="UP000076962"/>
    </source>
</evidence>
<dbReference type="CDD" id="cd00267">
    <property type="entry name" value="ABC_ATPase"/>
    <property type="match status" value="1"/>
</dbReference>
<dbReference type="GO" id="GO:0005524">
    <property type="term" value="F:ATP binding"/>
    <property type="evidence" value="ECO:0007669"/>
    <property type="project" value="UniProtKB-KW"/>
</dbReference>
<sequence>MTETKTSKFSYLKKIDLKNQTVFQQVELYFTPGLNVIIGENGTGKSHLLKLAYSILAVSAEEGRKPNVGTPTKALLQSRLAEKLINVFRPETLGNLKRHGRNRKRSEVFARFDNQKLDIHFSFSSQSRTEVMLKIVPSIWLDKPPVFLPTRELLTLYPNFVAVYENHYLEFEEIYRDTCILLGALPIKGTRGRKLLTPLEQAVGGRLYLDKNGRFYLVMPNLDKIEMPLVAEGSRKLGMLIQLISTGALLDKGYLFWDEPEANLNPRLLKLTAEVIFRLCQNGIQVFIATHSLFLLRELEILRQKAEYKRVPSQFFALEKQEKGVIIEQGERIEEINPIRVLDEMIEQSDRYME</sequence>
<evidence type="ECO:0000259" key="1">
    <source>
        <dbReference type="Pfam" id="PF13304"/>
    </source>
</evidence>
<dbReference type="AlphaFoldDB" id="A0A176RWM2"/>
<dbReference type="PANTHER" id="PTHR43581">
    <property type="entry name" value="ATP/GTP PHOSPHATASE"/>
    <property type="match status" value="1"/>
</dbReference>
<dbReference type="GO" id="GO:0006302">
    <property type="term" value="P:double-strand break repair"/>
    <property type="evidence" value="ECO:0007669"/>
    <property type="project" value="InterPro"/>
</dbReference>
<keyword evidence="4" id="KW-1185">Reference proteome</keyword>
<dbReference type="Pfam" id="PF13304">
    <property type="entry name" value="AAA_21"/>
    <property type="match status" value="1"/>
</dbReference>
<keyword evidence="3" id="KW-0547">Nucleotide-binding</keyword>
<dbReference type="InterPro" id="IPR003959">
    <property type="entry name" value="ATPase_AAA_core"/>
</dbReference>
<gene>
    <name evidence="3" type="ORF">THIOM_004138</name>
</gene>
<dbReference type="GO" id="GO:0016887">
    <property type="term" value="F:ATP hydrolysis activity"/>
    <property type="evidence" value="ECO:0007669"/>
    <property type="project" value="InterPro"/>
</dbReference>
<proteinExistence type="predicted"/>
<dbReference type="EMBL" id="LUTY01002526">
    <property type="protein sequence ID" value="OAD20182.1"/>
    <property type="molecule type" value="Genomic_DNA"/>
</dbReference>
<dbReference type="InterPro" id="IPR038729">
    <property type="entry name" value="Rad50/SbcC_AAA"/>
</dbReference>
<feature type="domain" description="ATPase AAA-type core" evidence="1">
    <location>
        <begin position="173"/>
        <end position="296"/>
    </location>
</feature>
<comment type="caution">
    <text evidence="3">The sequence shown here is derived from an EMBL/GenBank/DDBJ whole genome shotgun (WGS) entry which is preliminary data.</text>
</comment>
<dbReference type="Pfam" id="PF13476">
    <property type="entry name" value="AAA_23"/>
    <property type="match status" value="1"/>
</dbReference>
<dbReference type="PANTHER" id="PTHR43581:SF2">
    <property type="entry name" value="EXCINUCLEASE ATPASE SUBUNIT"/>
    <property type="match status" value="1"/>
</dbReference>
<dbReference type="PATRIC" id="fig|1003181.4.peg.5465"/>
<dbReference type="InterPro" id="IPR027417">
    <property type="entry name" value="P-loop_NTPase"/>
</dbReference>
<dbReference type="Gene3D" id="3.40.50.300">
    <property type="entry name" value="P-loop containing nucleotide triphosphate hydrolases"/>
    <property type="match status" value="2"/>
</dbReference>